<evidence type="ECO:0000313" key="4">
    <source>
        <dbReference type="Proteomes" id="UP001321453"/>
    </source>
</evidence>
<keyword evidence="2" id="KW-0812">Transmembrane</keyword>
<evidence type="ECO:0000256" key="2">
    <source>
        <dbReference type="SAM" id="Phobius"/>
    </source>
</evidence>
<name>A0ABT7S8I0_9CELL</name>
<evidence type="ECO:0008006" key="5">
    <source>
        <dbReference type="Google" id="ProtNLM"/>
    </source>
</evidence>
<evidence type="ECO:0000256" key="1">
    <source>
        <dbReference type="SAM" id="MobiDB-lite"/>
    </source>
</evidence>
<proteinExistence type="predicted"/>
<feature type="region of interest" description="Disordered" evidence="1">
    <location>
        <begin position="1"/>
        <end position="112"/>
    </location>
</feature>
<comment type="caution">
    <text evidence="3">The sequence shown here is derived from an EMBL/GenBank/DDBJ whole genome shotgun (WGS) entry which is preliminary data.</text>
</comment>
<sequence length="231" mass="24268">MSNPYAPPEDRRQPADDEEPAAPGQLAGPPQAPGTEQQPPTGTPAGQYPPGQHPPGQQYPPHPYPPAQYPPGQHPPGQYPPPGYPAGQYPPPAQLAGPPPLPPTDPVGAEKARRSSRMFGVLLLGAVVLSTLPVPWQAVALPFVVAAAVYGVRGLVQASRAHVRGALVPMLAGGVAITLLWTVAIGAMLVLWPALADRERCLDDALTISAADECRQAFQAELEDLQDRARG</sequence>
<feature type="transmembrane region" description="Helical" evidence="2">
    <location>
        <begin position="121"/>
        <end position="150"/>
    </location>
</feature>
<evidence type="ECO:0000313" key="3">
    <source>
        <dbReference type="EMBL" id="MDM7831930.1"/>
    </source>
</evidence>
<keyword evidence="2" id="KW-0472">Membrane</keyword>
<feature type="transmembrane region" description="Helical" evidence="2">
    <location>
        <begin position="170"/>
        <end position="192"/>
    </location>
</feature>
<keyword evidence="2" id="KW-1133">Transmembrane helix</keyword>
<dbReference type="EMBL" id="JAUCGR010000002">
    <property type="protein sequence ID" value="MDM7831930.1"/>
    <property type="molecule type" value="Genomic_DNA"/>
</dbReference>
<dbReference type="Proteomes" id="UP001321453">
    <property type="component" value="Unassembled WGS sequence"/>
</dbReference>
<accession>A0ABT7S8I0</accession>
<feature type="compositionally biased region" description="Low complexity" evidence="1">
    <location>
        <begin position="21"/>
        <end position="50"/>
    </location>
</feature>
<gene>
    <name evidence="3" type="ORF">QRT05_11345</name>
</gene>
<keyword evidence="4" id="KW-1185">Reference proteome</keyword>
<reference evidence="3 4" key="1">
    <citation type="submission" date="2023-06" db="EMBL/GenBank/DDBJ databases">
        <title>Cellulomonas sp. MW9 Whole genome sequence.</title>
        <authorList>
            <person name="Park S."/>
        </authorList>
    </citation>
    <scope>NUCLEOTIDE SEQUENCE [LARGE SCALE GENOMIC DNA]</scope>
    <source>
        <strain evidence="3 4">MW9</strain>
    </source>
</reference>
<dbReference type="RefSeq" id="WP_289447338.1">
    <property type="nucleotide sequence ID" value="NZ_JAUCGR010000002.1"/>
</dbReference>
<feature type="compositionally biased region" description="Pro residues" evidence="1">
    <location>
        <begin position="51"/>
        <end position="105"/>
    </location>
</feature>
<organism evidence="3 4">
    <name type="scientific">Cellulomonas edaphi</name>
    <dbReference type="NCBI Taxonomy" id="3053468"/>
    <lineage>
        <taxon>Bacteria</taxon>
        <taxon>Bacillati</taxon>
        <taxon>Actinomycetota</taxon>
        <taxon>Actinomycetes</taxon>
        <taxon>Micrococcales</taxon>
        <taxon>Cellulomonadaceae</taxon>
        <taxon>Cellulomonas</taxon>
    </lineage>
</organism>
<protein>
    <recommendedName>
        <fullName evidence="5">DUF4190 domain-containing protein</fullName>
    </recommendedName>
</protein>